<comment type="similarity">
    <text evidence="2 15">Belongs to the glycosyl hydrolase 28 family.</text>
</comment>
<comment type="function">
    <text evidence="12">Specific in hydrolyzing the terminal glycosidic bond of polygalacturonic acid and oligogalacturonates.</text>
</comment>
<evidence type="ECO:0000256" key="8">
    <source>
        <dbReference type="ARBA" id="ARBA00023277"/>
    </source>
</evidence>
<dbReference type="VEuPathDB" id="FungiDB:BD410DRAFT_713378"/>
<evidence type="ECO:0000256" key="4">
    <source>
        <dbReference type="ARBA" id="ARBA00022729"/>
    </source>
</evidence>
<evidence type="ECO:0000256" key="11">
    <source>
        <dbReference type="ARBA" id="ARBA00023326"/>
    </source>
</evidence>
<dbReference type="PANTHER" id="PTHR31736:SF12">
    <property type="entry name" value="EXO-POLYGALACTURONASE, PUTATIVE-RELATED"/>
    <property type="match status" value="1"/>
</dbReference>
<keyword evidence="7" id="KW-0325">Glycoprotein</keyword>
<evidence type="ECO:0000256" key="12">
    <source>
        <dbReference type="ARBA" id="ARBA00037312"/>
    </source>
</evidence>
<keyword evidence="18" id="KW-1185">Reference proteome</keyword>
<dbReference type="GO" id="GO:0047911">
    <property type="term" value="F:galacturan 1,4-alpha-galacturonidase activity"/>
    <property type="evidence" value="ECO:0007669"/>
    <property type="project" value="UniProtKB-EC"/>
</dbReference>
<dbReference type="AlphaFoldDB" id="A0A4Y7QKA1"/>
<dbReference type="SUPFAM" id="SSF51126">
    <property type="entry name" value="Pectin lyase-like"/>
    <property type="match status" value="1"/>
</dbReference>
<evidence type="ECO:0000256" key="14">
    <source>
        <dbReference type="ARBA" id="ARBA00048766"/>
    </source>
</evidence>
<keyword evidence="3" id="KW-0964">Secreted</keyword>
<dbReference type="InterPro" id="IPR000743">
    <property type="entry name" value="Glyco_hydro_28"/>
</dbReference>
<dbReference type="GO" id="GO:0016829">
    <property type="term" value="F:lyase activity"/>
    <property type="evidence" value="ECO:0007669"/>
    <property type="project" value="UniProtKB-KW"/>
</dbReference>
<dbReference type="PANTHER" id="PTHR31736">
    <property type="match status" value="1"/>
</dbReference>
<evidence type="ECO:0000256" key="1">
    <source>
        <dbReference type="ARBA" id="ARBA00004613"/>
    </source>
</evidence>
<gene>
    <name evidence="17" type="ORF">BD410DRAFT_713378</name>
</gene>
<accession>A0A4Y7QKA1</accession>
<evidence type="ECO:0000313" key="17">
    <source>
        <dbReference type="EMBL" id="TDL27845.1"/>
    </source>
</evidence>
<proteinExistence type="inferred from homology"/>
<dbReference type="GO" id="GO:0071555">
    <property type="term" value="P:cell wall organization"/>
    <property type="evidence" value="ECO:0007669"/>
    <property type="project" value="UniProtKB-KW"/>
</dbReference>
<comment type="catalytic activity">
    <reaction evidence="14">
        <text>[(1-&gt;4)-alpha-D-galacturonosyl](n) + H2O = alpha-D-galacturonate + [(1-&gt;4)-alpha-D-galacturonosyl](n-1)</text>
        <dbReference type="Rhea" id="RHEA:14117"/>
        <dbReference type="Rhea" id="RHEA-COMP:14570"/>
        <dbReference type="Rhea" id="RHEA-COMP:14572"/>
        <dbReference type="ChEBI" id="CHEBI:15377"/>
        <dbReference type="ChEBI" id="CHEBI:58658"/>
        <dbReference type="ChEBI" id="CHEBI:140523"/>
        <dbReference type="EC" id="3.2.1.67"/>
    </reaction>
</comment>
<evidence type="ECO:0000256" key="9">
    <source>
        <dbReference type="ARBA" id="ARBA00023295"/>
    </source>
</evidence>
<dbReference type="Pfam" id="PF00295">
    <property type="entry name" value="Glyco_hydro_28"/>
    <property type="match status" value="1"/>
</dbReference>
<keyword evidence="8" id="KW-0119">Carbohydrate metabolism</keyword>
<comment type="subcellular location">
    <subcellularLocation>
        <location evidence="1">Secreted</location>
    </subcellularLocation>
</comment>
<dbReference type="Proteomes" id="UP000294933">
    <property type="component" value="Unassembled WGS sequence"/>
</dbReference>
<dbReference type="EMBL" id="ML170158">
    <property type="protein sequence ID" value="TDL27845.1"/>
    <property type="molecule type" value="Genomic_DNA"/>
</dbReference>
<keyword evidence="17" id="KW-0456">Lyase</keyword>
<keyword evidence="9 15" id="KW-0326">Glycosidase</keyword>
<evidence type="ECO:0000256" key="7">
    <source>
        <dbReference type="ARBA" id="ARBA00023180"/>
    </source>
</evidence>
<keyword evidence="5 15" id="KW-0378">Hydrolase</keyword>
<feature type="signal peptide" evidence="16">
    <location>
        <begin position="1"/>
        <end position="24"/>
    </location>
</feature>
<dbReference type="InterPro" id="IPR012334">
    <property type="entry name" value="Pectin_lyas_fold"/>
</dbReference>
<keyword evidence="10" id="KW-0961">Cell wall biogenesis/degradation</keyword>
<dbReference type="GO" id="GO:0000272">
    <property type="term" value="P:polysaccharide catabolic process"/>
    <property type="evidence" value="ECO:0007669"/>
    <property type="project" value="UniProtKB-KW"/>
</dbReference>
<evidence type="ECO:0000256" key="5">
    <source>
        <dbReference type="ARBA" id="ARBA00022801"/>
    </source>
</evidence>
<evidence type="ECO:0000256" key="3">
    <source>
        <dbReference type="ARBA" id="ARBA00022525"/>
    </source>
</evidence>
<protein>
    <recommendedName>
        <fullName evidence="13">galacturonan 1,4-alpha-galacturonidase</fullName>
        <ecNumber evidence="13">3.2.1.67</ecNumber>
    </recommendedName>
</protein>
<evidence type="ECO:0000256" key="6">
    <source>
        <dbReference type="ARBA" id="ARBA00023157"/>
    </source>
</evidence>
<dbReference type="EC" id="3.2.1.67" evidence="13"/>
<evidence type="ECO:0000313" key="18">
    <source>
        <dbReference type="Proteomes" id="UP000294933"/>
    </source>
</evidence>
<evidence type="ECO:0000256" key="16">
    <source>
        <dbReference type="SAM" id="SignalP"/>
    </source>
</evidence>
<keyword evidence="11" id="KW-0624">Polysaccharide degradation</keyword>
<evidence type="ECO:0000256" key="13">
    <source>
        <dbReference type="ARBA" id="ARBA00038933"/>
    </source>
</evidence>
<keyword evidence="4 16" id="KW-0732">Signal</keyword>
<evidence type="ECO:0000256" key="15">
    <source>
        <dbReference type="RuleBase" id="RU361169"/>
    </source>
</evidence>
<organism evidence="17 18">
    <name type="scientific">Rickenella mellea</name>
    <dbReference type="NCBI Taxonomy" id="50990"/>
    <lineage>
        <taxon>Eukaryota</taxon>
        <taxon>Fungi</taxon>
        <taxon>Dikarya</taxon>
        <taxon>Basidiomycota</taxon>
        <taxon>Agaricomycotina</taxon>
        <taxon>Agaricomycetes</taxon>
        <taxon>Hymenochaetales</taxon>
        <taxon>Rickenellaceae</taxon>
        <taxon>Rickenella</taxon>
    </lineage>
</organism>
<dbReference type="GO" id="GO:0004650">
    <property type="term" value="F:polygalacturonase activity"/>
    <property type="evidence" value="ECO:0007669"/>
    <property type="project" value="InterPro"/>
</dbReference>
<feature type="chain" id="PRO_5021357882" description="galacturonan 1,4-alpha-galacturonidase" evidence="16">
    <location>
        <begin position="25"/>
        <end position="467"/>
    </location>
</feature>
<sequence length="467" mass="51296">MFKFGGSILSIVLLFVGASTTVQASSTPDWFPFPPAHAPAPPPFDPFKICTLFPLGHGRDDTDQVLKAIQKCGQSGRTIFLPGEYNITRKMTWNLENSVVDLFGFLNFEPNIDFWMQANNTYRVVFIQSQASWFVLTGKNFVVDAHKLGGIHGNGQPWWEHFQTVPRADGDGRPLALTLFNVTGGTVRNFHIESPPFWCNAVSQSTNVIYDGMKCNATNTNATFAGKNIVPNTDGIDTYRSTNVQLLNWDVTCGDDCLAIKGNSSNILAKNIVCRGGNGIAFGSLGQYVQFNDIVENVVMDNLLLTRLDPSVQPNMVSGVYFKSWTGTSNGLPPTAGGGGGGFVKNVTLRNVVLDRVDRPTRLYQTNNAKTGDQPSKLQFSDITWINWSGTSTTNRIVDLECSTAAPCPNMEFQNFNVPAPSGLAPMFICQNVVNESGLPGAYFFFSFLIPFWSPQPPLRPILYLSI</sequence>
<keyword evidence="6" id="KW-1015">Disulfide bond</keyword>
<dbReference type="OrthoDB" id="187139at2759"/>
<evidence type="ECO:0000256" key="2">
    <source>
        <dbReference type="ARBA" id="ARBA00008834"/>
    </source>
</evidence>
<dbReference type="GO" id="GO:0005576">
    <property type="term" value="C:extracellular region"/>
    <property type="evidence" value="ECO:0007669"/>
    <property type="project" value="UniProtKB-SubCell"/>
</dbReference>
<dbReference type="InterPro" id="IPR011050">
    <property type="entry name" value="Pectin_lyase_fold/virulence"/>
</dbReference>
<name>A0A4Y7QKA1_9AGAM</name>
<reference evidence="17 18" key="1">
    <citation type="submission" date="2018-06" db="EMBL/GenBank/DDBJ databases">
        <title>A transcriptomic atlas of mushroom development highlights an independent origin of complex multicellularity.</title>
        <authorList>
            <consortium name="DOE Joint Genome Institute"/>
            <person name="Krizsan K."/>
            <person name="Almasi E."/>
            <person name="Merenyi Z."/>
            <person name="Sahu N."/>
            <person name="Viragh M."/>
            <person name="Koszo T."/>
            <person name="Mondo S."/>
            <person name="Kiss B."/>
            <person name="Balint B."/>
            <person name="Kues U."/>
            <person name="Barry K."/>
            <person name="Hegedus J.C."/>
            <person name="Henrissat B."/>
            <person name="Johnson J."/>
            <person name="Lipzen A."/>
            <person name="Ohm R."/>
            <person name="Nagy I."/>
            <person name="Pangilinan J."/>
            <person name="Yan J."/>
            <person name="Xiong Y."/>
            <person name="Grigoriev I.V."/>
            <person name="Hibbett D.S."/>
            <person name="Nagy L.G."/>
        </authorList>
    </citation>
    <scope>NUCLEOTIDE SEQUENCE [LARGE SCALE GENOMIC DNA]</scope>
    <source>
        <strain evidence="17 18">SZMC22713</strain>
    </source>
</reference>
<dbReference type="STRING" id="50990.A0A4Y7QKA1"/>
<dbReference type="Gene3D" id="2.160.20.10">
    <property type="entry name" value="Single-stranded right-handed beta-helix, Pectin lyase-like"/>
    <property type="match status" value="1"/>
</dbReference>
<evidence type="ECO:0000256" key="10">
    <source>
        <dbReference type="ARBA" id="ARBA00023316"/>
    </source>
</evidence>